<name>A0A6C0JQI4_9ZZZZ</name>
<accession>A0A6C0JQI4</accession>
<protein>
    <submittedName>
        <fullName evidence="1">Uncharacterized protein</fullName>
    </submittedName>
</protein>
<organism evidence="1">
    <name type="scientific">viral metagenome</name>
    <dbReference type="NCBI Taxonomy" id="1070528"/>
    <lineage>
        <taxon>unclassified sequences</taxon>
        <taxon>metagenomes</taxon>
        <taxon>organismal metagenomes</taxon>
    </lineage>
</organism>
<proteinExistence type="predicted"/>
<sequence>MEMVLMWYHLVASCKLLECTHFKSTGIEPCKMFSFDNFPVLVHHLNTFIFDKFIKYNHLARNTLLFLF</sequence>
<evidence type="ECO:0000313" key="1">
    <source>
        <dbReference type="EMBL" id="QHU06687.1"/>
    </source>
</evidence>
<dbReference type="EMBL" id="MN740663">
    <property type="protein sequence ID" value="QHU06687.1"/>
    <property type="molecule type" value="Genomic_DNA"/>
</dbReference>
<reference evidence="1" key="1">
    <citation type="journal article" date="2020" name="Nature">
        <title>Giant virus diversity and host interactions through global metagenomics.</title>
        <authorList>
            <person name="Schulz F."/>
            <person name="Roux S."/>
            <person name="Paez-Espino D."/>
            <person name="Jungbluth S."/>
            <person name="Walsh D.A."/>
            <person name="Denef V.J."/>
            <person name="McMahon K.D."/>
            <person name="Konstantinidis K.T."/>
            <person name="Eloe-Fadrosh E.A."/>
            <person name="Kyrpides N.C."/>
            <person name="Woyke T."/>
        </authorList>
    </citation>
    <scope>NUCLEOTIDE SEQUENCE</scope>
    <source>
        <strain evidence="1">GVMAG-S-1035315-10</strain>
    </source>
</reference>
<dbReference type="AlphaFoldDB" id="A0A6C0JQI4"/>